<dbReference type="GeneID" id="15803212"/>
<dbReference type="PANTHER" id="PTHR10466">
    <property type="entry name" value="PHOSPHOMANNOMUTASE"/>
    <property type="match status" value="1"/>
</dbReference>
<comment type="pathway">
    <text evidence="1">Nucleotide-sugar biosynthesis; GDP-alpha-D-mannose biosynthesis; alpha-D-mannose 1-phosphate from D-fructose 6-phosphate: step 2/2.</text>
</comment>
<dbReference type="Proteomes" id="UP000031512">
    <property type="component" value="Unassembled WGS sequence"/>
</dbReference>
<dbReference type="KEGG" id="beq:BEWA_038860"/>
<proteinExistence type="inferred from homology"/>
<dbReference type="SUPFAM" id="SSF56784">
    <property type="entry name" value="HAD-like"/>
    <property type="match status" value="2"/>
</dbReference>
<dbReference type="GO" id="GO:0009298">
    <property type="term" value="P:GDP-mannose biosynthetic process"/>
    <property type="evidence" value="ECO:0007669"/>
    <property type="project" value="UniProtKB-UniPathway"/>
</dbReference>
<dbReference type="InterPro" id="IPR036412">
    <property type="entry name" value="HAD-like_sf"/>
</dbReference>
<name>L1LFC4_THEEQ</name>
<dbReference type="EC" id="5.4.2.8" evidence="1"/>
<comment type="function">
    <text evidence="1">Involved in the synthesis of the GDP-mannose and dolichol-phosphate-mannose required for a number of critical mannosyl transfer reactions.</text>
</comment>
<dbReference type="PANTHER" id="PTHR10466:SF0">
    <property type="entry name" value="PHOSPHOMANNOMUTASE"/>
    <property type="match status" value="1"/>
</dbReference>
<comment type="subunit">
    <text evidence="1">Homodimer.</text>
</comment>
<evidence type="ECO:0000313" key="3">
    <source>
        <dbReference type="EMBL" id="EKX73848.1"/>
    </source>
</evidence>
<dbReference type="GO" id="GO:0006487">
    <property type="term" value="P:protein N-linked glycosylation"/>
    <property type="evidence" value="ECO:0007669"/>
    <property type="project" value="TreeGrafter"/>
</dbReference>
<sequence length="741" mass="81505">MAKGRSILLFDLDDTLTKAYQEIAPEMKECLSECLERGFSLGVVSGSDFSKIERQIGREFLKNFEYVFAENGTQAYHQGVLIHSESIVNFLPNSLLNEFFNFCLHYIADLDIPVKRMAPPSPGITIDIKQDIPSEHGDGPTTYYGGSINKVKLTKVEDPPGSGFVKLTHVASNGGLFTVEKVLFGSTPVSDIGAKEPINSLAVWYWSGDSGHNQPLFIEIQGKDKYERHETKGNGSWNPHNNGSQTTKRLEGRSLENILDLLNCQLNKAVTLNLTFQNSENKSGKKYCCGYHNPKGQGNITVKKEKVRCTLNHNSADYYEHEITNGSTLSGIRYDVSYYDRRRIKPSKLQFPIQDPVTVYALYCDKNPKLIYIKDGRQDGITGWYKKPNSSGRDKNEDWTDVTHALGDITPNYFGRLECNQWNALVKELKKDGGCTKLEECPTPPPKPPGPGGFCPGEPAVPGSLVINCGPEGISAVLSAEPEDIAKEPTGTNSEGGGKGDRGTGDGPGASASGDNEKGSYYEYEYSGEYSEDESRAAVADGSSRSEPVALQTTPPTGSPDTGQQPLTAPKERLVAVAPLTVGTIAGYFFAGTAGSGATFFGGWKLYNKGCFTECRKAVINISPIGRSCSFNERVEFNELDSRLKIREKMVKALEERFSGCEPPLQFSVGGKISFDCFPKGWSKVYALKFLDFEEIHFFGDMTHPGGNDHELFVHEKVTGHRVTNSQDTLTQLKTILNYTS</sequence>
<gene>
    <name evidence="3" type="ORF">BEWA_038860</name>
</gene>
<dbReference type="STRING" id="1537102.L1LFC4"/>
<dbReference type="OrthoDB" id="359440at2759"/>
<dbReference type="GO" id="GO:0004615">
    <property type="term" value="F:phosphomannomutase activity"/>
    <property type="evidence" value="ECO:0007669"/>
    <property type="project" value="UniProtKB-EC"/>
</dbReference>
<organism evidence="3 4">
    <name type="scientific">Theileria equi strain WA</name>
    <dbReference type="NCBI Taxonomy" id="1537102"/>
    <lineage>
        <taxon>Eukaryota</taxon>
        <taxon>Sar</taxon>
        <taxon>Alveolata</taxon>
        <taxon>Apicomplexa</taxon>
        <taxon>Aconoidasida</taxon>
        <taxon>Piroplasmida</taxon>
        <taxon>Theileriidae</taxon>
        <taxon>Theileria</taxon>
    </lineage>
</organism>
<dbReference type="GO" id="GO:0006013">
    <property type="term" value="P:mannose metabolic process"/>
    <property type="evidence" value="ECO:0007669"/>
    <property type="project" value="TreeGrafter"/>
</dbReference>
<keyword evidence="1" id="KW-0963">Cytoplasm</keyword>
<dbReference type="Pfam" id="PF03332">
    <property type="entry name" value="PMM"/>
    <property type="match status" value="2"/>
</dbReference>
<dbReference type="InterPro" id="IPR005002">
    <property type="entry name" value="PMM"/>
</dbReference>
<dbReference type="EMBL" id="ACOU01000002">
    <property type="protein sequence ID" value="EKX73848.1"/>
    <property type="molecule type" value="Genomic_DNA"/>
</dbReference>
<dbReference type="Gene3D" id="3.40.50.1000">
    <property type="entry name" value="HAD superfamily/HAD-like"/>
    <property type="match status" value="2"/>
</dbReference>
<dbReference type="InterPro" id="IPR023214">
    <property type="entry name" value="HAD_sf"/>
</dbReference>
<dbReference type="AlphaFoldDB" id="L1LFC4"/>
<dbReference type="UniPathway" id="UPA00126">
    <property type="reaction ID" value="UER00424"/>
</dbReference>
<keyword evidence="1 3" id="KW-0413">Isomerase</keyword>
<evidence type="ECO:0000256" key="1">
    <source>
        <dbReference type="RuleBase" id="RU361118"/>
    </source>
</evidence>
<feature type="region of interest" description="Disordered" evidence="2">
    <location>
        <begin position="532"/>
        <end position="566"/>
    </location>
</feature>
<evidence type="ECO:0000256" key="2">
    <source>
        <dbReference type="SAM" id="MobiDB-lite"/>
    </source>
</evidence>
<comment type="catalytic activity">
    <reaction evidence="1">
        <text>alpha-D-mannose 1-phosphate = D-mannose 6-phosphate</text>
        <dbReference type="Rhea" id="RHEA:11140"/>
        <dbReference type="ChEBI" id="CHEBI:58409"/>
        <dbReference type="ChEBI" id="CHEBI:58735"/>
        <dbReference type="EC" id="5.4.2.8"/>
    </reaction>
</comment>
<dbReference type="GO" id="GO:0005829">
    <property type="term" value="C:cytosol"/>
    <property type="evidence" value="ECO:0007669"/>
    <property type="project" value="TreeGrafter"/>
</dbReference>
<keyword evidence="4" id="KW-1185">Reference proteome</keyword>
<feature type="compositionally biased region" description="Polar residues" evidence="2">
    <location>
        <begin position="543"/>
        <end position="566"/>
    </location>
</feature>
<accession>L1LFC4</accession>
<protein>
    <recommendedName>
        <fullName evidence="1">Phosphomannomutase</fullName>
        <ecNumber evidence="1">5.4.2.8</ecNumber>
    </recommendedName>
</protein>
<comment type="similarity">
    <text evidence="1">Belongs to the eukaryotic PMM family.</text>
</comment>
<comment type="subcellular location">
    <subcellularLocation>
        <location evidence="1">Cytoplasm</location>
    </subcellularLocation>
</comment>
<dbReference type="VEuPathDB" id="PiroplasmaDB:BEWA_038860"/>
<evidence type="ECO:0000313" key="4">
    <source>
        <dbReference type="Proteomes" id="UP000031512"/>
    </source>
</evidence>
<dbReference type="eggNOG" id="KOG3189">
    <property type="taxonomic scope" value="Eukaryota"/>
</dbReference>
<feature type="region of interest" description="Disordered" evidence="2">
    <location>
        <begin position="482"/>
        <end position="518"/>
    </location>
</feature>
<comment type="caution">
    <text evidence="3">The sequence shown here is derived from an EMBL/GenBank/DDBJ whole genome shotgun (WGS) entry which is preliminary data.</text>
</comment>
<reference evidence="3 4" key="1">
    <citation type="journal article" date="2012" name="BMC Genomics">
        <title>Comparative genomic analysis and phylogenetic position of Theileria equi.</title>
        <authorList>
            <person name="Kappmeyer L.S."/>
            <person name="Thiagarajan M."/>
            <person name="Herndon D.R."/>
            <person name="Ramsay J.D."/>
            <person name="Caler E."/>
            <person name="Djikeng A."/>
            <person name="Gillespie J.J."/>
            <person name="Lau A.O."/>
            <person name="Roalson E.H."/>
            <person name="Silva J.C."/>
            <person name="Silva M.G."/>
            <person name="Suarez C.E."/>
            <person name="Ueti M.W."/>
            <person name="Nene V.M."/>
            <person name="Mealey R.H."/>
            <person name="Knowles D.P."/>
            <person name="Brayton K.A."/>
        </authorList>
    </citation>
    <scope>NUCLEOTIDE SEQUENCE [LARGE SCALE GENOMIC DNA]</scope>
    <source>
        <strain evidence="3 4">WA</strain>
    </source>
</reference>
<dbReference type="RefSeq" id="XP_004833300.1">
    <property type="nucleotide sequence ID" value="XM_004833243.1"/>
</dbReference>